<protein>
    <submittedName>
        <fullName evidence="2">Uncharacterized protein</fullName>
    </submittedName>
</protein>
<dbReference type="Proteomes" id="UP000675781">
    <property type="component" value="Unassembled WGS sequence"/>
</dbReference>
<keyword evidence="1" id="KW-0732">Signal</keyword>
<evidence type="ECO:0000313" key="3">
    <source>
        <dbReference type="Proteomes" id="UP000675781"/>
    </source>
</evidence>
<sequence length="60" mass="5965">MPGTARLGLARLAVALLAFAAPLALHQAALSATGTSWSTGAAVLTTQAESVMPLCANCIL</sequence>
<accession>A0A941ENZ7</accession>
<name>A0A941ENZ7_9ACTN</name>
<evidence type="ECO:0000256" key="1">
    <source>
        <dbReference type="SAM" id="SignalP"/>
    </source>
</evidence>
<dbReference type="EMBL" id="JAGSOG010000068">
    <property type="protein sequence ID" value="MBR7834736.1"/>
    <property type="molecule type" value="Genomic_DNA"/>
</dbReference>
<gene>
    <name evidence="2" type="ORF">KDL01_15785</name>
</gene>
<dbReference type="AlphaFoldDB" id="A0A941ENZ7"/>
<keyword evidence="3" id="KW-1185">Reference proteome</keyword>
<proteinExistence type="predicted"/>
<feature type="signal peptide" evidence="1">
    <location>
        <begin position="1"/>
        <end position="20"/>
    </location>
</feature>
<feature type="chain" id="PRO_5037482864" evidence="1">
    <location>
        <begin position="21"/>
        <end position="60"/>
    </location>
</feature>
<dbReference type="RefSeq" id="WP_212529254.1">
    <property type="nucleotide sequence ID" value="NZ_JAGSOG010000068.1"/>
</dbReference>
<organism evidence="2 3">
    <name type="scientific">Actinospica durhamensis</name>
    <dbReference type="NCBI Taxonomy" id="1508375"/>
    <lineage>
        <taxon>Bacteria</taxon>
        <taxon>Bacillati</taxon>
        <taxon>Actinomycetota</taxon>
        <taxon>Actinomycetes</taxon>
        <taxon>Catenulisporales</taxon>
        <taxon>Actinospicaceae</taxon>
        <taxon>Actinospica</taxon>
    </lineage>
</organism>
<comment type="caution">
    <text evidence="2">The sequence shown here is derived from an EMBL/GenBank/DDBJ whole genome shotgun (WGS) entry which is preliminary data.</text>
</comment>
<reference evidence="2" key="1">
    <citation type="submission" date="2021-04" db="EMBL/GenBank/DDBJ databases">
        <title>Genome based classification of Actinospica acidithermotolerans sp. nov., an actinobacterium isolated from an Indonesian hot spring.</title>
        <authorList>
            <person name="Kusuma A.B."/>
            <person name="Putra K.E."/>
            <person name="Nafisah S."/>
            <person name="Loh J."/>
            <person name="Nouioui I."/>
            <person name="Goodfellow M."/>
        </authorList>
    </citation>
    <scope>NUCLEOTIDE SEQUENCE</scope>
    <source>
        <strain evidence="2">CSCA 57</strain>
    </source>
</reference>
<evidence type="ECO:0000313" key="2">
    <source>
        <dbReference type="EMBL" id="MBR7834736.1"/>
    </source>
</evidence>